<feature type="transmembrane region" description="Helical" evidence="6">
    <location>
        <begin position="56"/>
        <end position="74"/>
    </location>
</feature>
<evidence type="ECO:0000256" key="4">
    <source>
        <dbReference type="ARBA" id="ARBA00022989"/>
    </source>
</evidence>
<dbReference type="InterPro" id="IPR044890">
    <property type="entry name" value="TMEM14_sf"/>
</dbReference>
<name>A0A2S5B6Z9_9BASI</name>
<keyword evidence="5 6" id="KW-0472">Membrane</keyword>
<evidence type="ECO:0000256" key="3">
    <source>
        <dbReference type="ARBA" id="ARBA00022692"/>
    </source>
</evidence>
<dbReference type="Pfam" id="PF03647">
    <property type="entry name" value="Tmemb_14"/>
    <property type="match status" value="1"/>
</dbReference>
<dbReference type="OrthoDB" id="5620at2759"/>
<evidence type="ECO:0000313" key="8">
    <source>
        <dbReference type="Proteomes" id="UP000237144"/>
    </source>
</evidence>
<accession>A0A2S5B6Z9</accession>
<feature type="transmembrane region" description="Helical" evidence="6">
    <location>
        <begin position="80"/>
        <end position="98"/>
    </location>
</feature>
<gene>
    <name evidence="7" type="ORF">BMF94_4376</name>
</gene>
<comment type="caution">
    <text evidence="7">The sequence shown here is derived from an EMBL/GenBank/DDBJ whole genome shotgun (WGS) entry which is preliminary data.</text>
</comment>
<dbReference type="Gene3D" id="1.10.10.1740">
    <property type="entry name" value="Transmembrane protein 14-like"/>
    <property type="match status" value="1"/>
</dbReference>
<dbReference type="EMBL" id="PJQD01000048">
    <property type="protein sequence ID" value="POY72550.1"/>
    <property type="molecule type" value="Genomic_DNA"/>
</dbReference>
<organism evidence="7 8">
    <name type="scientific">Rhodotorula taiwanensis</name>
    <dbReference type="NCBI Taxonomy" id="741276"/>
    <lineage>
        <taxon>Eukaryota</taxon>
        <taxon>Fungi</taxon>
        <taxon>Dikarya</taxon>
        <taxon>Basidiomycota</taxon>
        <taxon>Pucciniomycotina</taxon>
        <taxon>Microbotryomycetes</taxon>
        <taxon>Sporidiobolales</taxon>
        <taxon>Sporidiobolaceae</taxon>
        <taxon>Rhodotorula</taxon>
    </lineage>
</organism>
<evidence type="ECO:0000256" key="2">
    <source>
        <dbReference type="ARBA" id="ARBA00007590"/>
    </source>
</evidence>
<dbReference type="InterPro" id="IPR005349">
    <property type="entry name" value="TMEM14"/>
</dbReference>
<keyword evidence="4 6" id="KW-1133">Transmembrane helix</keyword>
<reference evidence="7 8" key="1">
    <citation type="journal article" date="2018" name="Front. Microbiol.">
        <title>Prospects for Fungal Bioremediation of Acidic Radioactive Waste Sites: Characterization and Genome Sequence of Rhodotorula taiwanensis MD1149.</title>
        <authorList>
            <person name="Tkavc R."/>
            <person name="Matrosova V.Y."/>
            <person name="Grichenko O.E."/>
            <person name="Gostincar C."/>
            <person name="Volpe R.P."/>
            <person name="Klimenkova P."/>
            <person name="Gaidamakova E.K."/>
            <person name="Zhou C.E."/>
            <person name="Stewart B.J."/>
            <person name="Lyman M.G."/>
            <person name="Malfatti S.A."/>
            <person name="Rubinfeld B."/>
            <person name="Courtot M."/>
            <person name="Singh J."/>
            <person name="Dalgard C.L."/>
            <person name="Hamilton T."/>
            <person name="Frey K.G."/>
            <person name="Gunde-Cimerman N."/>
            <person name="Dugan L."/>
            <person name="Daly M.J."/>
        </authorList>
    </citation>
    <scope>NUCLEOTIDE SEQUENCE [LARGE SCALE GENOMIC DNA]</scope>
    <source>
        <strain evidence="7 8">MD1149</strain>
    </source>
</reference>
<evidence type="ECO:0008006" key="9">
    <source>
        <dbReference type="Google" id="ProtNLM"/>
    </source>
</evidence>
<dbReference type="PANTHER" id="PTHR12668">
    <property type="entry name" value="TRANSMEMBRANE PROTEIN 14, 15"/>
    <property type="match status" value="1"/>
</dbReference>
<sequence length="102" mass="10822">MDNDTRFGFAASSLIALGGLIGFLTKQSLPSLMAGGGSGALLAYGVQRQRANPRDVGLIVGVSALLVVVMGMRFYRSRKFMPAGLVSLLSAALLYRFGQRLL</sequence>
<dbReference type="Proteomes" id="UP000237144">
    <property type="component" value="Unassembled WGS sequence"/>
</dbReference>
<evidence type="ECO:0000256" key="5">
    <source>
        <dbReference type="ARBA" id="ARBA00023136"/>
    </source>
</evidence>
<dbReference type="STRING" id="741276.A0A2S5B6Z9"/>
<dbReference type="AlphaFoldDB" id="A0A2S5B6Z9"/>
<dbReference type="GO" id="GO:0031966">
    <property type="term" value="C:mitochondrial membrane"/>
    <property type="evidence" value="ECO:0007669"/>
    <property type="project" value="TreeGrafter"/>
</dbReference>
<dbReference type="PANTHER" id="PTHR12668:SF43">
    <property type="entry name" value="TRANSMEMBRANE PROTEIN 14 HOMOLOG"/>
    <property type="match status" value="1"/>
</dbReference>
<evidence type="ECO:0000256" key="1">
    <source>
        <dbReference type="ARBA" id="ARBA00004370"/>
    </source>
</evidence>
<feature type="transmembrane region" description="Helical" evidence="6">
    <location>
        <begin position="6"/>
        <end position="24"/>
    </location>
</feature>
<protein>
    <recommendedName>
        <fullName evidence="9">Transmembrane protein 14C</fullName>
    </recommendedName>
</protein>
<keyword evidence="8" id="KW-1185">Reference proteome</keyword>
<comment type="similarity">
    <text evidence="2">Belongs to the TMEM14 family.</text>
</comment>
<comment type="subcellular location">
    <subcellularLocation>
        <location evidence="1">Membrane</location>
    </subcellularLocation>
</comment>
<proteinExistence type="inferred from homology"/>
<dbReference type="GO" id="GO:0070453">
    <property type="term" value="P:regulation of heme biosynthetic process"/>
    <property type="evidence" value="ECO:0007669"/>
    <property type="project" value="TreeGrafter"/>
</dbReference>
<evidence type="ECO:0000256" key="6">
    <source>
        <dbReference type="SAM" id="Phobius"/>
    </source>
</evidence>
<evidence type="ECO:0000313" key="7">
    <source>
        <dbReference type="EMBL" id="POY72550.1"/>
    </source>
</evidence>
<keyword evidence="3 6" id="KW-0812">Transmembrane</keyword>